<organism evidence="2 3">
    <name type="scientific">Emericella nidulans (strain FGSC A4 / ATCC 38163 / CBS 112.46 / NRRL 194 / M139)</name>
    <name type="common">Aspergillus nidulans</name>
    <dbReference type="NCBI Taxonomy" id="227321"/>
    <lineage>
        <taxon>Eukaryota</taxon>
        <taxon>Fungi</taxon>
        <taxon>Dikarya</taxon>
        <taxon>Ascomycota</taxon>
        <taxon>Pezizomycotina</taxon>
        <taxon>Eurotiomycetes</taxon>
        <taxon>Eurotiomycetidae</taxon>
        <taxon>Eurotiales</taxon>
        <taxon>Aspergillaceae</taxon>
        <taxon>Aspergillus</taxon>
        <taxon>Aspergillus subgen. Nidulantes</taxon>
    </lineage>
</organism>
<feature type="signal peptide" evidence="1">
    <location>
        <begin position="1"/>
        <end position="27"/>
    </location>
</feature>
<name>Q5AQW1_EMENI</name>
<dbReference type="InParanoid" id="Q5AQW1"/>
<dbReference type="Proteomes" id="UP000000560">
    <property type="component" value="Chromosome VIII"/>
</dbReference>
<reference evidence="3" key="1">
    <citation type="journal article" date="2005" name="Nature">
        <title>Sequencing of Aspergillus nidulans and comparative analysis with A. fumigatus and A. oryzae.</title>
        <authorList>
            <person name="Galagan J.E."/>
            <person name="Calvo S.E."/>
            <person name="Cuomo C."/>
            <person name="Ma L.J."/>
            <person name="Wortman J.R."/>
            <person name="Batzoglou S."/>
            <person name="Lee S.I."/>
            <person name="Basturkmen M."/>
            <person name="Spevak C.C."/>
            <person name="Clutterbuck J."/>
            <person name="Kapitonov V."/>
            <person name="Jurka J."/>
            <person name="Scazzocchio C."/>
            <person name="Farman M."/>
            <person name="Butler J."/>
            <person name="Purcell S."/>
            <person name="Harris S."/>
            <person name="Braus G.H."/>
            <person name="Draht O."/>
            <person name="Busch S."/>
            <person name="D'Enfert C."/>
            <person name="Bouchier C."/>
            <person name="Goldman G.H."/>
            <person name="Bell-Pedersen D."/>
            <person name="Griffiths-Jones S."/>
            <person name="Doonan J.H."/>
            <person name="Yu J."/>
            <person name="Vienken K."/>
            <person name="Pain A."/>
            <person name="Freitag M."/>
            <person name="Selker E.U."/>
            <person name="Archer D.B."/>
            <person name="Penalva M.A."/>
            <person name="Oakley B.R."/>
            <person name="Momany M."/>
            <person name="Tanaka T."/>
            <person name="Kumagai T."/>
            <person name="Asai K."/>
            <person name="Machida M."/>
            <person name="Nierman W.C."/>
            <person name="Denning D.W."/>
            <person name="Caddick M."/>
            <person name="Hynes M."/>
            <person name="Paoletti M."/>
            <person name="Fischer R."/>
            <person name="Miller B."/>
            <person name="Dyer P."/>
            <person name="Sachs M.S."/>
            <person name="Osmani S.A."/>
            <person name="Birren B.W."/>
        </authorList>
    </citation>
    <scope>NUCLEOTIDE SEQUENCE [LARGE SCALE GENOMIC DNA]</scope>
    <source>
        <strain evidence="3">FGSC A4 / ATCC 38163 / CBS 112.46 / NRRL 194 / M139</strain>
    </source>
</reference>
<dbReference type="AlphaFoldDB" id="Q5AQW1"/>
<dbReference type="GeneID" id="2867797"/>
<dbReference type="VEuPathDB" id="FungiDB:AN9319"/>
<evidence type="ECO:0000313" key="2">
    <source>
        <dbReference type="EMBL" id="CBF87394.1"/>
    </source>
</evidence>
<evidence type="ECO:0000313" key="3">
    <source>
        <dbReference type="Proteomes" id="UP000000560"/>
    </source>
</evidence>
<gene>
    <name evidence="2" type="ORF">ANIA_09319</name>
</gene>
<dbReference type="EMBL" id="BN001308">
    <property type="protein sequence ID" value="CBF87394.1"/>
    <property type="molecule type" value="Genomic_DNA"/>
</dbReference>
<proteinExistence type="predicted"/>
<dbReference type="HOGENOM" id="CLU_2171035_0_0_1"/>
<accession>C8VQS2</accession>
<keyword evidence="1" id="KW-0732">Signal</keyword>
<keyword evidence="3" id="KW-1185">Reference proteome</keyword>
<reference evidence="3" key="2">
    <citation type="journal article" date="2009" name="Fungal Genet. Biol.">
        <title>The 2008 update of the Aspergillus nidulans genome annotation: a community effort.</title>
        <authorList>
            <person name="Wortman J.R."/>
            <person name="Gilsenan J.M."/>
            <person name="Joardar V."/>
            <person name="Deegan J."/>
            <person name="Clutterbuck J."/>
            <person name="Andersen M.R."/>
            <person name="Archer D."/>
            <person name="Bencina M."/>
            <person name="Braus G."/>
            <person name="Coutinho P."/>
            <person name="von Dohren H."/>
            <person name="Doonan J."/>
            <person name="Driessen A.J."/>
            <person name="Durek P."/>
            <person name="Espeso E."/>
            <person name="Fekete E."/>
            <person name="Flipphi M."/>
            <person name="Estrada C.G."/>
            <person name="Geysens S."/>
            <person name="Goldman G."/>
            <person name="de Groot P.W."/>
            <person name="Hansen K."/>
            <person name="Harris S.D."/>
            <person name="Heinekamp T."/>
            <person name="Helmstaedt K."/>
            <person name="Henrissat B."/>
            <person name="Hofmann G."/>
            <person name="Homan T."/>
            <person name="Horio T."/>
            <person name="Horiuchi H."/>
            <person name="James S."/>
            <person name="Jones M."/>
            <person name="Karaffa L."/>
            <person name="Karanyi Z."/>
            <person name="Kato M."/>
            <person name="Keller N."/>
            <person name="Kelly D.E."/>
            <person name="Kiel J.A."/>
            <person name="Kim J.M."/>
            <person name="van der Klei I.J."/>
            <person name="Klis F.M."/>
            <person name="Kovalchuk A."/>
            <person name="Krasevec N."/>
            <person name="Kubicek C.P."/>
            <person name="Liu B."/>
            <person name="Maccabe A."/>
            <person name="Meyer V."/>
            <person name="Mirabito P."/>
            <person name="Miskei M."/>
            <person name="Mos M."/>
            <person name="Mullins J."/>
            <person name="Nelson D.R."/>
            <person name="Nielsen J."/>
            <person name="Oakley B.R."/>
            <person name="Osmani S.A."/>
            <person name="Pakula T."/>
            <person name="Paszewski A."/>
            <person name="Paulsen I."/>
            <person name="Pilsyk S."/>
            <person name="Pocsi I."/>
            <person name="Punt P.J."/>
            <person name="Ram A.F."/>
            <person name="Ren Q."/>
            <person name="Robellet X."/>
            <person name="Robson G."/>
            <person name="Seiboth B."/>
            <person name="van Solingen P."/>
            <person name="Specht T."/>
            <person name="Sun J."/>
            <person name="Taheri-Talesh N."/>
            <person name="Takeshita N."/>
            <person name="Ussery D."/>
            <person name="vanKuyk P.A."/>
            <person name="Visser H."/>
            <person name="van de Vondervoort P.J."/>
            <person name="de Vries R.P."/>
            <person name="Walton J."/>
            <person name="Xiang X."/>
            <person name="Xiong Y."/>
            <person name="Zeng A.P."/>
            <person name="Brandt B.W."/>
            <person name="Cornell M.J."/>
            <person name="van den Hondel C.A."/>
            <person name="Visser J."/>
            <person name="Oliver S.G."/>
            <person name="Turner G."/>
        </authorList>
    </citation>
    <scope>GENOME REANNOTATION</scope>
    <source>
        <strain evidence="3">FGSC A4 / ATCC 38163 / CBS 112.46 / NRRL 194 / M139</strain>
    </source>
</reference>
<feature type="chain" id="PRO_5010288536" evidence="1">
    <location>
        <begin position="28"/>
        <end position="110"/>
    </location>
</feature>
<accession>Q5AQW1</accession>
<evidence type="ECO:0000256" key="1">
    <source>
        <dbReference type="SAM" id="SignalP"/>
    </source>
</evidence>
<sequence>MPLLRPIYYTIVLLGVLVDAYTGWVNAESSTLGTGTDHFDEDVHCGTTFMLTIVQPQFTYAPAVKQQKGGGNKKAANGRPRALRASKLKLKSDFLFTNKPTAAHILDWDT</sequence>
<dbReference type="KEGG" id="ani:ANIA_09319"/>
<protein>
    <submittedName>
        <fullName evidence="2">Uncharacterized protein</fullName>
    </submittedName>
</protein>
<dbReference type="RefSeq" id="XP_682588.1">
    <property type="nucleotide sequence ID" value="XM_677496.1"/>
</dbReference>